<sequence>MNAFEAGSMVLAVFAGNLAMKTRYNAANSLFWLP</sequence>
<proteinExistence type="predicted"/>
<name>A0A7H4PKL6_9ENTR</name>
<dbReference type="AlphaFoldDB" id="A0A7H4PKL6"/>
<evidence type="ECO:0000313" key="2">
    <source>
        <dbReference type="Proteomes" id="UP000254863"/>
    </source>
</evidence>
<comment type="caution">
    <text evidence="1">The sequence shown here is derived from an EMBL/GenBank/DDBJ whole genome shotgun (WGS) entry which is preliminary data.</text>
</comment>
<dbReference type="Proteomes" id="UP000254863">
    <property type="component" value="Unassembled WGS sequence"/>
</dbReference>
<dbReference type="EMBL" id="UGMS01000003">
    <property type="protein sequence ID" value="STW78939.1"/>
    <property type="molecule type" value="Genomic_DNA"/>
</dbReference>
<evidence type="ECO:0000313" key="1">
    <source>
        <dbReference type="EMBL" id="STW78939.1"/>
    </source>
</evidence>
<organism evidence="1 2">
    <name type="scientific">Klebsiella michiganensis</name>
    <dbReference type="NCBI Taxonomy" id="1134687"/>
    <lineage>
        <taxon>Bacteria</taxon>
        <taxon>Pseudomonadati</taxon>
        <taxon>Pseudomonadota</taxon>
        <taxon>Gammaproteobacteria</taxon>
        <taxon>Enterobacterales</taxon>
        <taxon>Enterobacteriaceae</taxon>
        <taxon>Klebsiella/Raoultella group</taxon>
        <taxon>Klebsiella</taxon>
    </lineage>
</organism>
<reference evidence="1 2" key="1">
    <citation type="submission" date="2018-06" db="EMBL/GenBank/DDBJ databases">
        <authorList>
            <consortium name="Pathogen Informatics"/>
            <person name="Doyle S."/>
        </authorList>
    </citation>
    <scope>NUCLEOTIDE SEQUENCE [LARGE SCALE GENOMIC DNA]</scope>
    <source>
        <strain evidence="1 2">NCTC11685</strain>
    </source>
</reference>
<gene>
    <name evidence="1" type="ORF">NCTC11685_06257</name>
</gene>
<accession>A0A7H4PKL6</accession>
<protein>
    <submittedName>
        <fullName evidence="1">Uncharacterized protein</fullName>
    </submittedName>
</protein>